<evidence type="ECO:0000313" key="7">
    <source>
        <dbReference type="Proteomes" id="UP000266206"/>
    </source>
</evidence>
<protein>
    <submittedName>
        <fullName evidence="6">ABC transporter ATP-binding protein</fullName>
    </submittedName>
</protein>
<evidence type="ECO:0000259" key="5">
    <source>
        <dbReference type="PROSITE" id="PS50893"/>
    </source>
</evidence>
<dbReference type="PANTHER" id="PTHR45772">
    <property type="entry name" value="CONSERVED COMPONENT OF ABC TRANSPORTER FOR NATURAL AMINO ACIDS-RELATED"/>
    <property type="match status" value="1"/>
</dbReference>
<dbReference type="EMBL" id="NQYH01000003">
    <property type="protein sequence ID" value="RIY41544.1"/>
    <property type="molecule type" value="Genomic_DNA"/>
</dbReference>
<gene>
    <name evidence="6" type="ORF">CJP73_06095</name>
</gene>
<dbReference type="OrthoDB" id="9781337at2"/>
<keyword evidence="3" id="KW-0547">Nucleotide-binding</keyword>
<dbReference type="GO" id="GO:0016887">
    <property type="term" value="F:ATP hydrolysis activity"/>
    <property type="evidence" value="ECO:0007669"/>
    <property type="project" value="InterPro"/>
</dbReference>
<accession>A0A3A1YYI0</accession>
<evidence type="ECO:0000256" key="4">
    <source>
        <dbReference type="ARBA" id="ARBA00022840"/>
    </source>
</evidence>
<comment type="caution">
    <text evidence="6">The sequence shown here is derived from an EMBL/GenBank/DDBJ whole genome shotgun (WGS) entry which is preliminary data.</text>
</comment>
<dbReference type="CDD" id="cd03219">
    <property type="entry name" value="ABC_Mj1267_LivG_branched"/>
    <property type="match status" value="1"/>
</dbReference>
<evidence type="ECO:0000256" key="1">
    <source>
        <dbReference type="ARBA" id="ARBA00022448"/>
    </source>
</evidence>
<dbReference type="SUPFAM" id="SSF52540">
    <property type="entry name" value="P-loop containing nucleoside triphosphate hydrolases"/>
    <property type="match status" value="1"/>
</dbReference>
<dbReference type="SMART" id="SM00382">
    <property type="entry name" value="AAA"/>
    <property type="match status" value="1"/>
</dbReference>
<dbReference type="PROSITE" id="PS50893">
    <property type="entry name" value="ABC_TRANSPORTER_2"/>
    <property type="match status" value="1"/>
</dbReference>
<keyword evidence="2" id="KW-0472">Membrane</keyword>
<keyword evidence="4 6" id="KW-0067">ATP-binding</keyword>
<dbReference type="RefSeq" id="WP_119515795.1">
    <property type="nucleotide sequence ID" value="NZ_NQYH01000003.1"/>
</dbReference>
<dbReference type="Pfam" id="PF00005">
    <property type="entry name" value="ABC_tran"/>
    <property type="match status" value="1"/>
</dbReference>
<sequence length="251" mass="26876">MNTTPLLEIKNLKKSYGALTVTDDVSLTVEKGEIHALIGPNGAGKTTLVGQLSGLVPSDSGRIYFEGKDITGLTTAERAQLGLGRSFQITSVFPTLSALENVALVVRAHAGLGFHFWKAAHRYEAAQEKASEWLAKVGLAQAGDGPCAELAHGELRQLELAMALAANPQLLVLDEPMAGLGPTESQQMVQLLAELKQHYGVLLIEHDMDAVFSLADRISVLVSGRVVFSGSVDEVRESEVVQRAYLGDNDE</sequence>
<organism evidence="6 7">
    <name type="scientific">Neopusillimonas maritima</name>
    <dbReference type="NCBI Taxonomy" id="2026239"/>
    <lineage>
        <taxon>Bacteria</taxon>
        <taxon>Pseudomonadati</taxon>
        <taxon>Pseudomonadota</taxon>
        <taxon>Betaproteobacteria</taxon>
        <taxon>Burkholderiales</taxon>
        <taxon>Alcaligenaceae</taxon>
        <taxon>Neopusillimonas</taxon>
    </lineage>
</organism>
<reference evidence="6 7" key="1">
    <citation type="submission" date="2017-08" db="EMBL/GenBank/DDBJ databases">
        <title>Pusillimonas indicus sp. nov., a member of the family Alcaligenaceae isolated from surface seawater.</title>
        <authorList>
            <person name="Li J."/>
        </authorList>
    </citation>
    <scope>NUCLEOTIDE SEQUENCE [LARGE SCALE GENOMIC DNA]</scope>
    <source>
        <strain evidence="6 7">L52-1-41</strain>
    </source>
</reference>
<proteinExistence type="predicted"/>
<dbReference type="InterPro" id="IPR003593">
    <property type="entry name" value="AAA+_ATPase"/>
</dbReference>
<keyword evidence="2" id="KW-1003">Cell membrane</keyword>
<dbReference type="InterPro" id="IPR027417">
    <property type="entry name" value="P-loop_NTPase"/>
</dbReference>
<evidence type="ECO:0000256" key="2">
    <source>
        <dbReference type="ARBA" id="ARBA00022475"/>
    </source>
</evidence>
<dbReference type="Gene3D" id="3.40.50.300">
    <property type="entry name" value="P-loop containing nucleotide triphosphate hydrolases"/>
    <property type="match status" value="1"/>
</dbReference>
<feature type="domain" description="ABC transporter" evidence="5">
    <location>
        <begin position="7"/>
        <end position="248"/>
    </location>
</feature>
<dbReference type="PANTHER" id="PTHR45772:SF2">
    <property type="entry name" value="ABC TRANSPORTER ATP-BINDING PROTEIN"/>
    <property type="match status" value="1"/>
</dbReference>
<keyword evidence="1" id="KW-0813">Transport</keyword>
<dbReference type="GO" id="GO:0005524">
    <property type="term" value="F:ATP binding"/>
    <property type="evidence" value="ECO:0007669"/>
    <property type="project" value="UniProtKB-KW"/>
</dbReference>
<dbReference type="AlphaFoldDB" id="A0A3A1YYI0"/>
<name>A0A3A1YYI0_9BURK</name>
<dbReference type="Proteomes" id="UP000266206">
    <property type="component" value="Unassembled WGS sequence"/>
</dbReference>
<evidence type="ECO:0000256" key="3">
    <source>
        <dbReference type="ARBA" id="ARBA00022741"/>
    </source>
</evidence>
<dbReference type="GO" id="GO:0005886">
    <property type="term" value="C:plasma membrane"/>
    <property type="evidence" value="ECO:0007669"/>
    <property type="project" value="TreeGrafter"/>
</dbReference>
<dbReference type="InterPro" id="IPR051120">
    <property type="entry name" value="ABC_AA/LPS_Transport"/>
</dbReference>
<evidence type="ECO:0000313" key="6">
    <source>
        <dbReference type="EMBL" id="RIY41544.1"/>
    </source>
</evidence>
<dbReference type="InterPro" id="IPR003439">
    <property type="entry name" value="ABC_transporter-like_ATP-bd"/>
</dbReference>